<keyword evidence="1" id="KW-0805">Transcription regulation</keyword>
<keyword evidence="3" id="KW-0804">Transcription</keyword>
<dbReference type="InterPro" id="IPR029016">
    <property type="entry name" value="GAF-like_dom_sf"/>
</dbReference>
<dbReference type="InterPro" id="IPR036390">
    <property type="entry name" value="WH_DNA-bd_sf"/>
</dbReference>
<dbReference type="PANTHER" id="PTHR30136:SF35">
    <property type="entry name" value="HTH-TYPE TRANSCRIPTIONAL REGULATOR RV1719"/>
    <property type="match status" value="1"/>
</dbReference>
<dbReference type="Gene3D" id="1.10.10.10">
    <property type="entry name" value="Winged helix-like DNA-binding domain superfamily/Winged helix DNA-binding domain"/>
    <property type="match status" value="1"/>
</dbReference>
<evidence type="ECO:0000256" key="2">
    <source>
        <dbReference type="ARBA" id="ARBA00023125"/>
    </source>
</evidence>
<accession>L9XJK6</accession>
<keyword evidence="6" id="KW-1185">Reference proteome</keyword>
<evidence type="ECO:0000313" key="5">
    <source>
        <dbReference type="EMBL" id="ELY61944.1"/>
    </source>
</evidence>
<evidence type="ECO:0000313" key="6">
    <source>
        <dbReference type="Proteomes" id="UP000011531"/>
    </source>
</evidence>
<dbReference type="InterPro" id="IPR036388">
    <property type="entry name" value="WH-like_DNA-bd_sf"/>
</dbReference>
<evidence type="ECO:0000256" key="1">
    <source>
        <dbReference type="ARBA" id="ARBA00023015"/>
    </source>
</evidence>
<dbReference type="SUPFAM" id="SSF46785">
    <property type="entry name" value="Winged helix' DNA-binding domain"/>
    <property type="match status" value="1"/>
</dbReference>
<evidence type="ECO:0000256" key="3">
    <source>
        <dbReference type="ARBA" id="ARBA00023163"/>
    </source>
</evidence>
<organism evidence="5 6">
    <name type="scientific">Natronococcus jeotgali DSM 18795</name>
    <dbReference type="NCBI Taxonomy" id="1227498"/>
    <lineage>
        <taxon>Archaea</taxon>
        <taxon>Methanobacteriati</taxon>
        <taxon>Methanobacteriota</taxon>
        <taxon>Stenosarchaea group</taxon>
        <taxon>Halobacteria</taxon>
        <taxon>Halobacteriales</taxon>
        <taxon>Natrialbaceae</taxon>
        <taxon>Natronococcus</taxon>
    </lineage>
</organism>
<dbReference type="PROSITE" id="PS51078">
    <property type="entry name" value="ICLR_ED"/>
    <property type="match status" value="1"/>
</dbReference>
<keyword evidence="2" id="KW-0238">DNA-binding</keyword>
<reference evidence="5 6" key="1">
    <citation type="journal article" date="2014" name="PLoS Genet.">
        <title>Phylogenetically driven sequencing of extremely halophilic archaea reveals strategies for static and dynamic osmo-response.</title>
        <authorList>
            <person name="Becker E.A."/>
            <person name="Seitzer P.M."/>
            <person name="Tritt A."/>
            <person name="Larsen D."/>
            <person name="Krusor M."/>
            <person name="Yao A.I."/>
            <person name="Wu D."/>
            <person name="Madern D."/>
            <person name="Eisen J.A."/>
            <person name="Darling A.E."/>
            <person name="Facciotti M.T."/>
        </authorList>
    </citation>
    <scope>NUCLEOTIDE SEQUENCE [LARGE SCALE GENOMIC DNA]</scope>
    <source>
        <strain evidence="5 6">DSM 18795</strain>
    </source>
</reference>
<dbReference type="Proteomes" id="UP000011531">
    <property type="component" value="Unassembled WGS sequence"/>
</dbReference>
<sequence length="237" mass="26218">MIDVLWKLDGAGPTEVANEMDIPQSTAHIYLQTLQSTGYVVNASGTYELSHAFLSMGSRIKHRNKIYQVSQQPLQDLADETGELATIVIEEEGECVFLHNVSGEKSIELGLYAGLTTPLYSHAAGKAILSQLPLDRVNEIVDRQGLSPVTSETITDRETLLKELEMVRSDGYAVDWDQQIEGMGTIGVPIVVDDQVRGSISIACPTERVKDKSYRAKLLNKLRETNETITIKYQYGS</sequence>
<dbReference type="Pfam" id="PF09339">
    <property type="entry name" value="HTH_IclR"/>
    <property type="match status" value="1"/>
</dbReference>
<gene>
    <name evidence="5" type="ORF">C492_08910</name>
</gene>
<evidence type="ECO:0000259" key="4">
    <source>
        <dbReference type="PROSITE" id="PS51078"/>
    </source>
</evidence>
<dbReference type="EMBL" id="AOIA01000079">
    <property type="protein sequence ID" value="ELY61944.1"/>
    <property type="molecule type" value="Genomic_DNA"/>
</dbReference>
<name>L9XJK6_9EURY</name>
<dbReference type="AlphaFoldDB" id="L9XJK6"/>
<dbReference type="GO" id="GO:0003700">
    <property type="term" value="F:DNA-binding transcription factor activity"/>
    <property type="evidence" value="ECO:0007669"/>
    <property type="project" value="TreeGrafter"/>
</dbReference>
<protein>
    <submittedName>
        <fullName evidence="5">ArcR family transcription regulator</fullName>
    </submittedName>
</protein>
<proteinExistence type="predicted"/>
<comment type="caution">
    <text evidence="5">The sequence shown here is derived from an EMBL/GenBank/DDBJ whole genome shotgun (WGS) entry which is preliminary data.</text>
</comment>
<dbReference type="Gene3D" id="3.30.450.40">
    <property type="match status" value="1"/>
</dbReference>
<dbReference type="PANTHER" id="PTHR30136">
    <property type="entry name" value="HELIX-TURN-HELIX TRANSCRIPTIONAL REGULATOR, ICLR FAMILY"/>
    <property type="match status" value="1"/>
</dbReference>
<dbReference type="GO" id="GO:0003677">
    <property type="term" value="F:DNA binding"/>
    <property type="evidence" value="ECO:0007669"/>
    <property type="project" value="UniProtKB-KW"/>
</dbReference>
<dbReference type="GO" id="GO:0045892">
    <property type="term" value="P:negative regulation of DNA-templated transcription"/>
    <property type="evidence" value="ECO:0007669"/>
    <property type="project" value="TreeGrafter"/>
</dbReference>
<feature type="domain" description="IclR-ED" evidence="4">
    <location>
        <begin position="52"/>
        <end position="235"/>
    </location>
</feature>
<dbReference type="SUPFAM" id="SSF55781">
    <property type="entry name" value="GAF domain-like"/>
    <property type="match status" value="1"/>
</dbReference>
<dbReference type="InterPro" id="IPR014757">
    <property type="entry name" value="Tscrpt_reg_IclR_C"/>
</dbReference>
<dbReference type="InterPro" id="IPR050707">
    <property type="entry name" value="HTH_MetabolicPath_Reg"/>
</dbReference>
<dbReference type="Pfam" id="PF01614">
    <property type="entry name" value="IclR_C"/>
    <property type="match status" value="1"/>
</dbReference>
<dbReference type="SMART" id="SM00346">
    <property type="entry name" value="HTH_ICLR"/>
    <property type="match status" value="1"/>
</dbReference>
<dbReference type="InterPro" id="IPR005471">
    <property type="entry name" value="Tscrpt_reg_IclR_N"/>
</dbReference>